<dbReference type="InterPro" id="IPR002060">
    <property type="entry name" value="Squ/phyt_synthse"/>
</dbReference>
<keyword evidence="4" id="KW-1185">Reference proteome</keyword>
<evidence type="ECO:0000313" key="3">
    <source>
        <dbReference type="EMBL" id="KAF7810837.1"/>
    </source>
</evidence>
<name>A0A834SWJ3_9FABA</name>
<dbReference type="CDD" id="cd00683">
    <property type="entry name" value="Trans_IPPS_HH"/>
    <property type="match status" value="1"/>
</dbReference>
<dbReference type="InterPro" id="IPR019845">
    <property type="entry name" value="Squalene/phytoene_synthase_CS"/>
</dbReference>
<dbReference type="EMBL" id="JAAIUW010000010">
    <property type="protein sequence ID" value="KAF7810837.1"/>
    <property type="molecule type" value="Genomic_DNA"/>
</dbReference>
<comment type="similarity">
    <text evidence="1">Belongs to the phytoene/squalene synthase family.</text>
</comment>
<dbReference type="PANTHER" id="PTHR11626">
    <property type="entry name" value="FARNESYL-DIPHOSPHATE FARNESYLTRANSFERASE"/>
    <property type="match status" value="1"/>
</dbReference>
<comment type="caution">
    <text evidence="3">The sequence shown here is derived from an EMBL/GenBank/DDBJ whole genome shotgun (WGS) entry which is preliminary data.</text>
</comment>
<dbReference type="Pfam" id="PF00494">
    <property type="entry name" value="SQS_PSY"/>
    <property type="match status" value="1"/>
</dbReference>
<protein>
    <submittedName>
        <fullName evidence="3">Squalene synthase</fullName>
    </submittedName>
</protein>
<proteinExistence type="inferred from homology"/>
<reference evidence="3" key="1">
    <citation type="submission" date="2020-09" db="EMBL/GenBank/DDBJ databases">
        <title>Genome-Enabled Discovery of Anthraquinone Biosynthesis in Senna tora.</title>
        <authorList>
            <person name="Kang S.-H."/>
            <person name="Pandey R.P."/>
            <person name="Lee C.-M."/>
            <person name="Sim J.-S."/>
            <person name="Jeong J.-T."/>
            <person name="Choi B.-S."/>
            <person name="Jung M."/>
            <person name="Ginzburg D."/>
            <person name="Zhao K."/>
            <person name="Won S.Y."/>
            <person name="Oh T.-J."/>
            <person name="Yu Y."/>
            <person name="Kim N.-H."/>
            <person name="Lee O.R."/>
            <person name="Lee T.-H."/>
            <person name="Bashyal P."/>
            <person name="Kim T.-S."/>
            <person name="Lee W.-H."/>
            <person name="Kawkins C."/>
            <person name="Kim C.-K."/>
            <person name="Kim J.S."/>
            <person name="Ahn B.O."/>
            <person name="Rhee S.Y."/>
            <person name="Sohng J.K."/>
        </authorList>
    </citation>
    <scope>NUCLEOTIDE SEQUENCE</scope>
    <source>
        <tissue evidence="3">Leaf</tissue>
    </source>
</reference>
<keyword evidence="2" id="KW-0808">Transferase</keyword>
<dbReference type="PANTHER" id="PTHR11626:SF2">
    <property type="entry name" value="SQUALENE SYNTHASE"/>
    <property type="match status" value="1"/>
</dbReference>
<evidence type="ECO:0000256" key="2">
    <source>
        <dbReference type="ARBA" id="ARBA00022679"/>
    </source>
</evidence>
<dbReference type="Proteomes" id="UP000634136">
    <property type="component" value="Unassembled WGS sequence"/>
</dbReference>
<evidence type="ECO:0000256" key="1">
    <source>
        <dbReference type="ARBA" id="ARBA00006251"/>
    </source>
</evidence>
<dbReference type="OrthoDB" id="431150at2759"/>
<dbReference type="GO" id="GO:0005789">
    <property type="term" value="C:endoplasmic reticulum membrane"/>
    <property type="evidence" value="ECO:0007669"/>
    <property type="project" value="TreeGrafter"/>
</dbReference>
<dbReference type="PROSITE" id="PS01044">
    <property type="entry name" value="SQUALEN_PHYTOEN_SYN_1"/>
    <property type="match status" value="1"/>
</dbReference>
<dbReference type="InterPro" id="IPR044844">
    <property type="entry name" value="Trans_IPPS_euk-type"/>
</dbReference>
<dbReference type="InterPro" id="IPR008949">
    <property type="entry name" value="Isoprenoid_synthase_dom_sf"/>
</dbReference>
<organism evidence="3 4">
    <name type="scientific">Senna tora</name>
    <dbReference type="NCBI Taxonomy" id="362788"/>
    <lineage>
        <taxon>Eukaryota</taxon>
        <taxon>Viridiplantae</taxon>
        <taxon>Streptophyta</taxon>
        <taxon>Embryophyta</taxon>
        <taxon>Tracheophyta</taxon>
        <taxon>Spermatophyta</taxon>
        <taxon>Magnoliopsida</taxon>
        <taxon>eudicotyledons</taxon>
        <taxon>Gunneridae</taxon>
        <taxon>Pentapetalae</taxon>
        <taxon>rosids</taxon>
        <taxon>fabids</taxon>
        <taxon>Fabales</taxon>
        <taxon>Fabaceae</taxon>
        <taxon>Caesalpinioideae</taxon>
        <taxon>Cassia clade</taxon>
        <taxon>Senna</taxon>
    </lineage>
</organism>
<dbReference type="GO" id="GO:0045338">
    <property type="term" value="P:farnesyl diphosphate metabolic process"/>
    <property type="evidence" value="ECO:0007669"/>
    <property type="project" value="InterPro"/>
</dbReference>
<dbReference type="SUPFAM" id="SSF48576">
    <property type="entry name" value="Terpenoid synthases"/>
    <property type="match status" value="1"/>
</dbReference>
<accession>A0A834SWJ3</accession>
<dbReference type="AlphaFoldDB" id="A0A834SWJ3"/>
<evidence type="ECO:0000313" key="4">
    <source>
        <dbReference type="Proteomes" id="UP000634136"/>
    </source>
</evidence>
<sequence>MILRHPEEIYPLLKLKMVIRNAEKVIHHHHPHWAFCYTILHKVARSFALTIQQLDSELRDSILIFYLVLRALDTIEDDTNLPAEVRIPLLQTFYQHIDDPRWSFICGTEDCKILMEQFHHVRTAFLELKRSHQDVIREVTKEMGAGMAKFICKEIETIEDLNEYAHYVAGLVGLGLSKLFYASGLEDLAPEFLSNSMGLLLQDLKDEKKSVKALQCLNEMVTNGLVHVQHSLSYLSALTNPPIFRFCALPQVMAIATLALCYNNIDVFRVSLKLRRGLTAKLIHQTRTMTDVYAAFFNFTSIIKAKVEKDDPNASITLSRIEAIQKICTENSISLNKDHREYDTVNKELAYHSSPQRPQCIL</sequence>
<dbReference type="InterPro" id="IPR033904">
    <property type="entry name" value="Trans_IPPS_HH"/>
</dbReference>
<dbReference type="GO" id="GO:0051996">
    <property type="term" value="F:squalene synthase [NAD(P)H] activity"/>
    <property type="evidence" value="ECO:0007669"/>
    <property type="project" value="InterPro"/>
</dbReference>
<dbReference type="Gene3D" id="1.10.600.10">
    <property type="entry name" value="Farnesyl Diphosphate Synthase"/>
    <property type="match status" value="2"/>
</dbReference>
<gene>
    <name evidence="3" type="ORF">G2W53_031813</name>
</gene>